<dbReference type="OrthoDB" id="514146at2759"/>
<keyword evidence="2" id="KW-0378">Hydrolase</keyword>
<evidence type="ECO:0000256" key="3">
    <source>
        <dbReference type="SAM" id="SignalP"/>
    </source>
</evidence>
<dbReference type="CDD" id="cd09120">
    <property type="entry name" value="PLDc_DNaseII_1"/>
    <property type="match status" value="1"/>
</dbReference>
<evidence type="ECO:0000313" key="4">
    <source>
        <dbReference type="EMBL" id="QDZ25595.1"/>
    </source>
</evidence>
<organism evidence="4 5">
    <name type="scientific">Chloropicon primus</name>
    <dbReference type="NCBI Taxonomy" id="1764295"/>
    <lineage>
        <taxon>Eukaryota</taxon>
        <taxon>Viridiplantae</taxon>
        <taxon>Chlorophyta</taxon>
        <taxon>Chloropicophyceae</taxon>
        <taxon>Chloropicales</taxon>
        <taxon>Chloropicaceae</taxon>
        <taxon>Chloropicon</taxon>
    </lineage>
</organism>
<dbReference type="STRING" id="1764295.A0A5B8N0Z4"/>
<gene>
    <name evidence="4" type="ORF">A3770_18p81130</name>
</gene>
<proteinExistence type="inferred from homology"/>
<dbReference type="PANTHER" id="PTHR10858">
    <property type="entry name" value="DEOXYRIBONUCLEASE II"/>
    <property type="match status" value="1"/>
</dbReference>
<dbReference type="Proteomes" id="UP000316726">
    <property type="component" value="Chromosome 18"/>
</dbReference>
<keyword evidence="3" id="KW-0732">Signal</keyword>
<accession>A0A5B8N0Z4</accession>
<feature type="chain" id="PRO_5023130123" evidence="3">
    <location>
        <begin position="20"/>
        <end position="380"/>
    </location>
</feature>
<protein>
    <submittedName>
        <fullName evidence="4">Putative deoxyribonuclease II</fullName>
    </submittedName>
</protein>
<evidence type="ECO:0000256" key="2">
    <source>
        <dbReference type="ARBA" id="ARBA00022801"/>
    </source>
</evidence>
<feature type="signal peptide" evidence="3">
    <location>
        <begin position="1"/>
        <end position="19"/>
    </location>
</feature>
<keyword evidence="5" id="KW-1185">Reference proteome</keyword>
<dbReference type="AlphaFoldDB" id="A0A5B8N0Z4"/>
<dbReference type="Pfam" id="PF03265">
    <property type="entry name" value="DNase_II"/>
    <property type="match status" value="1"/>
</dbReference>
<name>A0A5B8N0Z4_9CHLO</name>
<dbReference type="PANTHER" id="PTHR10858:SF23">
    <property type="entry name" value="DEOXYRIBONUCLEASE II"/>
    <property type="match status" value="1"/>
</dbReference>
<dbReference type="EMBL" id="CP031051">
    <property type="protein sequence ID" value="QDZ25595.1"/>
    <property type="molecule type" value="Genomic_DNA"/>
</dbReference>
<sequence length="380" mass="42355">MVRRLHLTLLLLTCSLVVAATNATNAPIGGGGGGGGVTCLSESGDPVEYWVILKFPDGSNYAYADEHTSHLGMSVSPYKLESPTEGAVAHTLNTVYSAGSGSSSVGHVEYNDEWPDEHKHGTGGHTKGFVGFDEKSGFWLIHSVPRFPDFVKDGYSGLPEDEMRYGQSFMCISTSLGYLEDVAAQLLIGYPWVYSANVPEGNSAFANMQNMKSLANGDKHYKDMDSNVVSIKTHWGVEFTTFYKSPKWGKYIYEDMVEPHFDTEFAWETWMNGINPDPSFCEPKSQYNSTNIRNLAVGAYSWKETQDHSKWGVSIGWKHRSYDEYLCIGDINRQESQNKRGGGTTCIQDVDLWRAFYNAIKHVDCCCEDSQCDDVGFCKW</sequence>
<comment type="similarity">
    <text evidence="1">Belongs to the DNase II family.</text>
</comment>
<reference evidence="4 5" key="1">
    <citation type="submission" date="2018-07" db="EMBL/GenBank/DDBJ databases">
        <title>The complete nuclear genome of the prasinophyte Chloropicon primus (CCMP1205).</title>
        <authorList>
            <person name="Pombert J.-F."/>
            <person name="Otis C."/>
            <person name="Turmel M."/>
            <person name="Lemieux C."/>
        </authorList>
    </citation>
    <scope>NUCLEOTIDE SEQUENCE [LARGE SCALE GENOMIC DNA]</scope>
    <source>
        <strain evidence="4 5">CCMP1205</strain>
    </source>
</reference>
<dbReference type="GO" id="GO:0004531">
    <property type="term" value="F:deoxyribonuclease II activity"/>
    <property type="evidence" value="ECO:0007669"/>
    <property type="project" value="InterPro"/>
</dbReference>
<dbReference type="InterPro" id="IPR004947">
    <property type="entry name" value="DNase_II"/>
</dbReference>
<evidence type="ECO:0000256" key="1">
    <source>
        <dbReference type="ARBA" id="ARBA00007527"/>
    </source>
</evidence>
<evidence type="ECO:0000313" key="5">
    <source>
        <dbReference type="Proteomes" id="UP000316726"/>
    </source>
</evidence>